<sequence>MAQGNLKLKSKAKGRVTKKQSNLRAAAPLILKPKKATAKQAFKLKQSVGSSIGTEKLIASRVGHLELIKVRMSNEDAEVQFEIPDDEALPYDIEKANSETNVSDSRDQDSPETHVSGIPELASLDPDLAADDLKAQRKTRRKLY</sequence>
<proteinExistence type="predicted"/>
<name>A0AA91T0Y4_CLALS</name>
<dbReference type="AlphaFoldDB" id="A0AA91T0Y4"/>
<comment type="caution">
    <text evidence="2">The sequence shown here is derived from an EMBL/GenBank/DDBJ whole genome shotgun (WGS) entry which is preliminary data.</text>
</comment>
<evidence type="ECO:0000313" key="3">
    <source>
        <dbReference type="Proteomes" id="UP000195602"/>
    </source>
</evidence>
<feature type="region of interest" description="Disordered" evidence="1">
    <location>
        <begin position="81"/>
        <end position="144"/>
    </location>
</feature>
<accession>A0AA91T0Y4</accession>
<dbReference type="KEGG" id="clus:A9F13_12g02057"/>
<evidence type="ECO:0000313" key="2">
    <source>
        <dbReference type="EMBL" id="OVF07654.1"/>
    </source>
</evidence>
<dbReference type="InterPro" id="IPR019034">
    <property type="entry name" value="UPF0390"/>
</dbReference>
<evidence type="ECO:0000256" key="1">
    <source>
        <dbReference type="SAM" id="MobiDB-lite"/>
    </source>
</evidence>
<feature type="region of interest" description="Disordered" evidence="1">
    <location>
        <begin position="1"/>
        <end position="21"/>
    </location>
</feature>
<dbReference type="Proteomes" id="UP000195602">
    <property type="component" value="Unassembled WGS sequence"/>
</dbReference>
<dbReference type="EMBL" id="LYUB02000012">
    <property type="protein sequence ID" value="OVF07654.1"/>
    <property type="molecule type" value="Genomic_DNA"/>
</dbReference>
<gene>
    <name evidence="2" type="ORF">A9F13_12g02057</name>
</gene>
<organism evidence="2 3">
    <name type="scientific">Clavispora lusitaniae</name>
    <name type="common">Candida lusitaniae</name>
    <dbReference type="NCBI Taxonomy" id="36911"/>
    <lineage>
        <taxon>Eukaryota</taxon>
        <taxon>Fungi</taxon>
        <taxon>Dikarya</taxon>
        <taxon>Ascomycota</taxon>
        <taxon>Saccharomycotina</taxon>
        <taxon>Pichiomycetes</taxon>
        <taxon>Metschnikowiaceae</taxon>
        <taxon>Clavispora</taxon>
    </lineage>
</organism>
<reference evidence="2 3" key="1">
    <citation type="submission" date="2017-04" db="EMBL/GenBank/DDBJ databases">
        <title>Draft genome of the yeast Clavispora lusitaniae type strain CBS 6936.</title>
        <authorList>
            <person name="Durrens P."/>
            <person name="Klopp C."/>
            <person name="Biteau N."/>
            <person name="Fitton-Ouhabi V."/>
            <person name="Dementhon K."/>
            <person name="Accoceberry I."/>
            <person name="Sherman D.J."/>
            <person name="Noel T."/>
        </authorList>
    </citation>
    <scope>NUCLEOTIDE SEQUENCE [LARGE SCALE GENOMIC DNA]</scope>
    <source>
        <strain evidence="2 3">CBS 6936</strain>
    </source>
</reference>
<feature type="compositionally biased region" description="Basic residues" evidence="1">
    <location>
        <begin position="8"/>
        <end position="18"/>
    </location>
</feature>
<dbReference type="Pfam" id="PF09495">
    <property type="entry name" value="DUF2462"/>
    <property type="match status" value="1"/>
</dbReference>
<protein>
    <submittedName>
        <fullName evidence="2">Uncharacterized protein</fullName>
    </submittedName>
</protein>